<dbReference type="PANTHER" id="PTHR45266:SF3">
    <property type="entry name" value="OXALOACETATE DECARBOXYLASE ALPHA CHAIN"/>
    <property type="match status" value="1"/>
</dbReference>
<name>A0A1G6JJD4_9BACT</name>
<dbReference type="InterPro" id="IPR011053">
    <property type="entry name" value="Single_hybrid_motif"/>
</dbReference>
<evidence type="ECO:0000259" key="2">
    <source>
        <dbReference type="PROSITE" id="PS50968"/>
    </source>
</evidence>
<dbReference type="FunFam" id="2.40.50.100:FF:000003">
    <property type="entry name" value="Acetyl-CoA carboxylase biotin carboxyl carrier protein"/>
    <property type="match status" value="1"/>
</dbReference>
<dbReference type="STRING" id="1640674.SAMN05216323_102018"/>
<dbReference type="EMBL" id="FMYP01000020">
    <property type="protein sequence ID" value="SDC18056.1"/>
    <property type="molecule type" value="Genomic_DNA"/>
</dbReference>
<dbReference type="SUPFAM" id="SSF51230">
    <property type="entry name" value="Single hybrid motif"/>
    <property type="match status" value="1"/>
</dbReference>
<accession>A0A1G6JJD4</accession>
<organism evidence="3 4">
    <name type="scientific">Williamwhitmania taraxaci</name>
    <dbReference type="NCBI Taxonomy" id="1640674"/>
    <lineage>
        <taxon>Bacteria</taxon>
        <taxon>Pseudomonadati</taxon>
        <taxon>Bacteroidota</taxon>
        <taxon>Bacteroidia</taxon>
        <taxon>Bacteroidales</taxon>
        <taxon>Williamwhitmaniaceae</taxon>
        <taxon>Williamwhitmania</taxon>
    </lineage>
</organism>
<evidence type="ECO:0000313" key="4">
    <source>
        <dbReference type="Proteomes" id="UP000199452"/>
    </source>
</evidence>
<dbReference type="RefSeq" id="WP_244500671.1">
    <property type="nucleotide sequence ID" value="NZ_FMYP01000020.1"/>
</dbReference>
<keyword evidence="4" id="KW-1185">Reference proteome</keyword>
<gene>
    <name evidence="3" type="ORF">SAMN05216323_102018</name>
</gene>
<dbReference type="PROSITE" id="PS50968">
    <property type="entry name" value="BIOTINYL_LIPOYL"/>
    <property type="match status" value="1"/>
</dbReference>
<sequence length="121" mass="13341">MEKAKVKVADPCANLDESGKAKCTTMVIQGGEYKTFLTRKFETKKPFMLPNPKEIKSFLPGTILEIKVKTGAKVKTGETLLVFEAMKMHNMLKAPFDGTIKAIHVKVSDKIPNGALLVEFA</sequence>
<dbReference type="Gene3D" id="2.40.50.100">
    <property type="match status" value="1"/>
</dbReference>
<dbReference type="PANTHER" id="PTHR45266">
    <property type="entry name" value="OXALOACETATE DECARBOXYLASE ALPHA CHAIN"/>
    <property type="match status" value="1"/>
</dbReference>
<dbReference type="InterPro" id="IPR050709">
    <property type="entry name" value="Biotin_Carboxyl_Carrier/Decarb"/>
</dbReference>
<evidence type="ECO:0000256" key="1">
    <source>
        <dbReference type="ARBA" id="ARBA00023267"/>
    </source>
</evidence>
<dbReference type="Proteomes" id="UP000199452">
    <property type="component" value="Unassembled WGS sequence"/>
</dbReference>
<feature type="domain" description="Lipoyl-binding" evidence="2">
    <location>
        <begin position="44"/>
        <end position="121"/>
    </location>
</feature>
<keyword evidence="1" id="KW-0092">Biotin</keyword>
<dbReference type="InterPro" id="IPR000089">
    <property type="entry name" value="Biotin_lipoyl"/>
</dbReference>
<dbReference type="Pfam" id="PF00364">
    <property type="entry name" value="Biotin_lipoyl"/>
    <property type="match status" value="1"/>
</dbReference>
<dbReference type="AlphaFoldDB" id="A0A1G6JJD4"/>
<evidence type="ECO:0000313" key="3">
    <source>
        <dbReference type="EMBL" id="SDC18056.1"/>
    </source>
</evidence>
<dbReference type="CDD" id="cd06850">
    <property type="entry name" value="biotinyl_domain"/>
    <property type="match status" value="1"/>
</dbReference>
<protein>
    <submittedName>
        <fullName evidence="3">Biotin-requiring enzyme</fullName>
    </submittedName>
</protein>
<reference evidence="3 4" key="1">
    <citation type="submission" date="2016-09" db="EMBL/GenBank/DDBJ databases">
        <authorList>
            <person name="Capua I."/>
            <person name="De Benedictis P."/>
            <person name="Joannis T."/>
            <person name="Lombin L.H."/>
            <person name="Cattoli G."/>
        </authorList>
    </citation>
    <scope>NUCLEOTIDE SEQUENCE [LARGE SCALE GENOMIC DNA]</scope>
    <source>
        <strain evidence="3 4">A7P-90m</strain>
    </source>
</reference>
<proteinExistence type="predicted"/>